<keyword evidence="12 18" id="KW-0511">Multifunctional enzyme</keyword>
<feature type="domain" description="MobA-like NTP transferase" evidence="19">
    <location>
        <begin position="16"/>
        <end position="141"/>
    </location>
</feature>
<feature type="binding site" evidence="18">
    <location>
        <position position="116"/>
    </location>
    <ligand>
        <name>Mg(2+)</name>
        <dbReference type="ChEBI" id="CHEBI:18420"/>
    </ligand>
</feature>
<evidence type="ECO:0000313" key="20">
    <source>
        <dbReference type="EMBL" id="MCI4684281.1"/>
    </source>
</evidence>
<comment type="pathway">
    <text evidence="18">Nucleotide-sugar biosynthesis; UDP-N-acetyl-alpha-D-glucosamine biosynthesis; N-acetyl-alpha-D-glucosamine 1-phosphate from alpha-D-glucosamine 6-phosphate (route II): step 2/2.</text>
</comment>
<dbReference type="GO" id="GO:0003977">
    <property type="term" value="F:UDP-N-acetylglucosamine diphosphorylase activity"/>
    <property type="evidence" value="ECO:0007669"/>
    <property type="project" value="UniProtKB-EC"/>
</dbReference>
<comment type="subcellular location">
    <subcellularLocation>
        <location evidence="1 18">Cytoplasm</location>
    </subcellularLocation>
</comment>
<keyword evidence="21" id="KW-1185">Reference proteome</keyword>
<evidence type="ECO:0000256" key="13">
    <source>
        <dbReference type="ARBA" id="ARBA00023315"/>
    </source>
</evidence>
<dbReference type="PANTHER" id="PTHR43584">
    <property type="entry name" value="NUCLEOTIDYL TRANSFERASE"/>
    <property type="match status" value="1"/>
</dbReference>
<evidence type="ECO:0000256" key="16">
    <source>
        <dbReference type="ARBA" id="ARBA00048493"/>
    </source>
</evidence>
<evidence type="ECO:0000256" key="3">
    <source>
        <dbReference type="ARBA" id="ARBA00007947"/>
    </source>
</evidence>
<feature type="region of interest" description="N-acetyltransferase" evidence="18">
    <location>
        <begin position="263"/>
        <end position="459"/>
    </location>
</feature>
<feature type="binding site" evidence="18">
    <location>
        <position position="328"/>
    </location>
    <ligand>
        <name>UDP-N-acetyl-alpha-D-glucosamine</name>
        <dbReference type="ChEBI" id="CHEBI:57705"/>
    </ligand>
</feature>
<feature type="binding site" evidence="18">
    <location>
        <position position="361"/>
    </location>
    <ligand>
        <name>UDP-N-acetyl-alpha-D-glucosamine</name>
        <dbReference type="ChEBI" id="CHEBI:57705"/>
    </ligand>
</feature>
<dbReference type="InterPro" id="IPR038009">
    <property type="entry name" value="GlmU_C_LbH"/>
</dbReference>
<evidence type="ECO:0000256" key="14">
    <source>
        <dbReference type="ARBA" id="ARBA00023316"/>
    </source>
</evidence>
<comment type="pathway">
    <text evidence="18">Nucleotide-sugar biosynthesis; UDP-N-acetyl-alpha-D-glucosamine biosynthesis; UDP-N-acetyl-alpha-D-glucosamine from N-acetyl-alpha-D-glucosamine 1-phosphate: step 1/1.</text>
</comment>
<evidence type="ECO:0000256" key="4">
    <source>
        <dbReference type="ARBA" id="ARBA00022490"/>
    </source>
</evidence>
<feature type="binding site" evidence="18">
    <location>
        <position position="346"/>
    </location>
    <ligand>
        <name>UDP-N-acetyl-alpha-D-glucosamine</name>
        <dbReference type="ChEBI" id="CHEBI:57705"/>
    </ligand>
</feature>
<organism evidence="20 21">
    <name type="scientific">Candidatus Rhodoblastus alkanivorans</name>
    <dbReference type="NCBI Taxonomy" id="2954117"/>
    <lineage>
        <taxon>Bacteria</taxon>
        <taxon>Pseudomonadati</taxon>
        <taxon>Pseudomonadota</taxon>
        <taxon>Alphaproteobacteria</taxon>
        <taxon>Hyphomicrobiales</taxon>
        <taxon>Rhodoblastaceae</taxon>
        <taxon>Rhodoblastus</taxon>
    </lineage>
</organism>
<feature type="binding site" evidence="18">
    <location>
        <position position="182"/>
    </location>
    <ligand>
        <name>UDP-N-acetyl-alpha-D-glucosamine</name>
        <dbReference type="ChEBI" id="CHEBI:57705"/>
    </ligand>
</feature>
<keyword evidence="4 18" id="KW-0963">Cytoplasm</keyword>
<evidence type="ECO:0000256" key="8">
    <source>
        <dbReference type="ARBA" id="ARBA00022737"/>
    </source>
</evidence>
<comment type="cofactor">
    <cofactor evidence="18">
        <name>Mg(2+)</name>
        <dbReference type="ChEBI" id="CHEBI:18420"/>
    </cofactor>
    <text evidence="18">Binds 1 Mg(2+) ion per subunit.</text>
</comment>
<comment type="similarity">
    <text evidence="3 18">In the N-terminal section; belongs to the N-acetylglucosamine-1-phosphate uridyltransferase family.</text>
</comment>
<evidence type="ECO:0000256" key="17">
    <source>
        <dbReference type="ARBA" id="ARBA00049628"/>
    </source>
</evidence>
<feature type="binding site" evidence="18">
    <location>
        <position position="239"/>
    </location>
    <ligand>
        <name>Mg(2+)</name>
        <dbReference type="ChEBI" id="CHEBI:18420"/>
    </ligand>
</feature>
<dbReference type="InterPro" id="IPR025877">
    <property type="entry name" value="MobA-like_NTP_Trfase"/>
</dbReference>
<comment type="caution">
    <text evidence="18">Lacks conserved residue(s) required for the propagation of feature annotation.</text>
</comment>
<dbReference type="NCBIfam" id="TIGR01173">
    <property type="entry name" value="glmU"/>
    <property type="match status" value="1"/>
</dbReference>
<dbReference type="HAMAP" id="MF_01631">
    <property type="entry name" value="GlmU"/>
    <property type="match status" value="1"/>
</dbReference>
<evidence type="ECO:0000256" key="12">
    <source>
        <dbReference type="ARBA" id="ARBA00023268"/>
    </source>
</evidence>
<evidence type="ECO:0000259" key="19">
    <source>
        <dbReference type="Pfam" id="PF12804"/>
    </source>
</evidence>
<feature type="binding site" evidence="18">
    <location>
        <position position="375"/>
    </location>
    <ligand>
        <name>acetyl-CoA</name>
        <dbReference type="ChEBI" id="CHEBI:57288"/>
    </ligand>
</feature>
<feature type="binding site" evidence="18">
    <location>
        <position position="239"/>
    </location>
    <ligand>
        <name>UDP-N-acetyl-alpha-D-glucosamine</name>
        <dbReference type="ChEBI" id="CHEBI:57705"/>
    </ligand>
</feature>
<evidence type="ECO:0000256" key="6">
    <source>
        <dbReference type="ARBA" id="ARBA00022695"/>
    </source>
</evidence>
<evidence type="ECO:0000256" key="1">
    <source>
        <dbReference type="ARBA" id="ARBA00004496"/>
    </source>
</evidence>
<comment type="catalytic activity">
    <reaction evidence="16 18">
        <text>N-acetyl-alpha-D-glucosamine 1-phosphate + UTP + H(+) = UDP-N-acetyl-alpha-D-glucosamine + diphosphate</text>
        <dbReference type="Rhea" id="RHEA:13509"/>
        <dbReference type="ChEBI" id="CHEBI:15378"/>
        <dbReference type="ChEBI" id="CHEBI:33019"/>
        <dbReference type="ChEBI" id="CHEBI:46398"/>
        <dbReference type="ChEBI" id="CHEBI:57705"/>
        <dbReference type="ChEBI" id="CHEBI:57776"/>
        <dbReference type="EC" id="2.7.7.23"/>
    </reaction>
</comment>
<dbReference type="InterPro" id="IPR018357">
    <property type="entry name" value="Hexapep_transf_CS"/>
</dbReference>
<gene>
    <name evidence="18 20" type="primary">glmU</name>
    <name evidence="20" type="ORF">K2U94_16185</name>
</gene>
<keyword evidence="9 18" id="KW-0460">Magnesium</keyword>
<evidence type="ECO:0000256" key="5">
    <source>
        <dbReference type="ARBA" id="ARBA00022679"/>
    </source>
</evidence>
<feature type="binding site" evidence="18">
    <location>
        <position position="418"/>
    </location>
    <ligand>
        <name>acetyl-CoA</name>
        <dbReference type="ChEBI" id="CHEBI:57288"/>
    </ligand>
</feature>
<evidence type="ECO:0000256" key="7">
    <source>
        <dbReference type="ARBA" id="ARBA00022723"/>
    </source>
</evidence>
<keyword evidence="14 18" id="KW-0961">Cell wall biogenesis/degradation</keyword>
<protein>
    <recommendedName>
        <fullName evidence="18">Bifunctional protein GlmU</fullName>
    </recommendedName>
    <domain>
        <recommendedName>
            <fullName evidence="18">UDP-N-acetylglucosamine pyrophosphorylase</fullName>
            <ecNumber evidence="18">2.7.7.23</ecNumber>
        </recommendedName>
        <alternativeName>
            <fullName evidence="18">N-acetylglucosamine-1-phosphate uridyltransferase</fullName>
        </alternativeName>
    </domain>
    <domain>
        <recommendedName>
            <fullName evidence="18">Glucosamine-1-phosphate N-acetyltransferase</fullName>
            <ecNumber evidence="18">2.3.1.157</ecNumber>
        </recommendedName>
    </domain>
</protein>
<evidence type="ECO:0000256" key="2">
    <source>
        <dbReference type="ARBA" id="ARBA00007707"/>
    </source>
</evidence>
<dbReference type="NCBIfam" id="NF010933">
    <property type="entry name" value="PRK14353.1"/>
    <property type="match status" value="1"/>
</dbReference>
<dbReference type="PANTHER" id="PTHR43584:SF3">
    <property type="entry name" value="BIFUNCTIONAL PROTEIN GLMU"/>
    <property type="match status" value="1"/>
</dbReference>
<accession>A0ABS9Z9N6</accession>
<keyword evidence="10 18" id="KW-0133">Cell shape</keyword>
<dbReference type="SUPFAM" id="SSF51161">
    <property type="entry name" value="Trimeric LpxA-like enzymes"/>
    <property type="match status" value="1"/>
</dbReference>
<evidence type="ECO:0000256" key="9">
    <source>
        <dbReference type="ARBA" id="ARBA00022842"/>
    </source>
</evidence>
<feature type="binding site" evidence="18">
    <location>
        <begin position="91"/>
        <end position="92"/>
    </location>
    <ligand>
        <name>UDP-N-acetyl-alpha-D-glucosamine</name>
        <dbReference type="ChEBI" id="CHEBI:57705"/>
    </ligand>
</feature>
<feature type="active site" description="Proton acceptor" evidence="18">
    <location>
        <position position="358"/>
    </location>
</feature>
<evidence type="ECO:0000256" key="10">
    <source>
        <dbReference type="ARBA" id="ARBA00022960"/>
    </source>
</evidence>
<comment type="pathway">
    <text evidence="18">Bacterial outer membrane biogenesis; LPS lipid A biosynthesis.</text>
</comment>
<dbReference type="InterPro" id="IPR050065">
    <property type="entry name" value="GlmU-like"/>
</dbReference>
<evidence type="ECO:0000313" key="21">
    <source>
        <dbReference type="Proteomes" id="UP001139104"/>
    </source>
</evidence>
<dbReference type="PROSITE" id="PS00101">
    <property type="entry name" value="HEXAPEP_TRANSFERASES"/>
    <property type="match status" value="1"/>
</dbReference>
<dbReference type="InterPro" id="IPR001451">
    <property type="entry name" value="Hexapep"/>
</dbReference>
<comment type="caution">
    <text evidence="20">The sequence shown here is derived from an EMBL/GenBank/DDBJ whole genome shotgun (WGS) entry which is preliminary data.</text>
</comment>
<feature type="region of interest" description="Linker" evidence="18">
    <location>
        <begin position="242"/>
        <end position="262"/>
    </location>
</feature>
<dbReference type="InterPro" id="IPR029044">
    <property type="entry name" value="Nucleotide-diphossugar_trans"/>
</dbReference>
<evidence type="ECO:0000256" key="15">
    <source>
        <dbReference type="ARBA" id="ARBA00048247"/>
    </source>
</evidence>
<reference evidence="20" key="1">
    <citation type="journal article" date="2022" name="ISME J.">
        <title>Identification of active gaseous-alkane degraders at natural gas seeps.</title>
        <authorList>
            <person name="Farhan Ul Haque M."/>
            <person name="Hernandez M."/>
            <person name="Crombie A.T."/>
            <person name="Murrell J.C."/>
        </authorList>
    </citation>
    <scope>NUCLEOTIDE SEQUENCE</scope>
    <source>
        <strain evidence="20">PC2</strain>
    </source>
</reference>
<dbReference type="Gene3D" id="3.90.550.10">
    <property type="entry name" value="Spore Coat Polysaccharide Biosynthesis Protein SpsA, Chain A"/>
    <property type="match status" value="1"/>
</dbReference>
<comment type="catalytic activity">
    <reaction evidence="15 18">
        <text>alpha-D-glucosamine 1-phosphate + acetyl-CoA = N-acetyl-alpha-D-glucosamine 1-phosphate + CoA + H(+)</text>
        <dbReference type="Rhea" id="RHEA:13725"/>
        <dbReference type="ChEBI" id="CHEBI:15378"/>
        <dbReference type="ChEBI" id="CHEBI:57287"/>
        <dbReference type="ChEBI" id="CHEBI:57288"/>
        <dbReference type="ChEBI" id="CHEBI:57776"/>
        <dbReference type="ChEBI" id="CHEBI:58516"/>
        <dbReference type="EC" id="2.3.1.157"/>
    </reaction>
</comment>
<dbReference type="InterPro" id="IPR005882">
    <property type="entry name" value="Bifunctional_GlmU"/>
</dbReference>
<feature type="binding site" evidence="18">
    <location>
        <position position="167"/>
    </location>
    <ligand>
        <name>UDP-N-acetyl-alpha-D-glucosamine</name>
        <dbReference type="ChEBI" id="CHEBI:57705"/>
    </ligand>
</feature>
<evidence type="ECO:0000256" key="18">
    <source>
        <dbReference type="HAMAP-Rule" id="MF_01631"/>
    </source>
</evidence>
<feature type="region of interest" description="Pyrophosphorylase" evidence="18">
    <location>
        <begin position="1"/>
        <end position="241"/>
    </location>
</feature>
<dbReference type="CDD" id="cd03353">
    <property type="entry name" value="LbH_GlmU_C"/>
    <property type="match status" value="1"/>
</dbReference>
<dbReference type="EMBL" id="JAIVFP010000001">
    <property type="protein sequence ID" value="MCI4684281.1"/>
    <property type="molecule type" value="Genomic_DNA"/>
</dbReference>
<comment type="similarity">
    <text evidence="2 18">In the C-terminal section; belongs to the transferase hexapeptide repeat family.</text>
</comment>
<feature type="binding site" evidence="18">
    <location>
        <begin position="19"/>
        <end position="22"/>
    </location>
    <ligand>
        <name>UDP-N-acetyl-alpha-D-glucosamine</name>
        <dbReference type="ChEBI" id="CHEBI:57705"/>
    </ligand>
</feature>
<dbReference type="EC" id="2.7.7.23" evidence="18"/>
<dbReference type="CDD" id="cd02540">
    <property type="entry name" value="GT2_GlmU_N_bac"/>
    <property type="match status" value="1"/>
</dbReference>
<comment type="function">
    <text evidence="17 18">Catalyzes the last two sequential reactions in the de novo biosynthetic pathway for UDP-N-acetylglucosamine (UDP-GlcNAc). The C-terminal domain catalyzes the transfer of acetyl group from acetyl coenzyme A to glucosamine-1-phosphate (GlcN-1-P) to produce N-acetylglucosamine-1-phosphate (GlcNAc-1-P), which is converted into UDP-GlcNAc by the transfer of uridine 5-monophosphate (from uridine 5-triphosphate), a reaction catalyzed by the N-terminal domain.</text>
</comment>
<keyword evidence="11 18" id="KW-0573">Peptidoglycan synthesis</keyword>
<dbReference type="Pfam" id="PF00132">
    <property type="entry name" value="Hexapep"/>
    <property type="match status" value="2"/>
</dbReference>
<feature type="binding site" evidence="18">
    <location>
        <position position="152"/>
    </location>
    <ligand>
        <name>UDP-N-acetyl-alpha-D-glucosamine</name>
        <dbReference type="ChEBI" id="CHEBI:57705"/>
    </ligand>
</feature>
<feature type="binding site" evidence="18">
    <location>
        <position position="86"/>
    </location>
    <ligand>
        <name>UDP-N-acetyl-alpha-D-glucosamine</name>
        <dbReference type="ChEBI" id="CHEBI:57705"/>
    </ligand>
</feature>
<keyword evidence="8 18" id="KW-0677">Repeat</keyword>
<dbReference type="EC" id="2.3.1.157" evidence="18"/>
<feature type="binding site" evidence="18">
    <location>
        <position position="372"/>
    </location>
    <ligand>
        <name>UDP-N-acetyl-alpha-D-glucosamine</name>
        <dbReference type="ChEBI" id="CHEBI:57705"/>
    </ligand>
</feature>
<dbReference type="Pfam" id="PF12804">
    <property type="entry name" value="NTP_transf_3"/>
    <property type="match status" value="1"/>
</dbReference>
<dbReference type="InterPro" id="IPR011004">
    <property type="entry name" value="Trimer_LpxA-like_sf"/>
</dbReference>
<proteinExistence type="inferred from homology"/>
<evidence type="ECO:0000256" key="11">
    <source>
        <dbReference type="ARBA" id="ARBA00022984"/>
    </source>
</evidence>
<keyword evidence="13 18" id="KW-0012">Acyltransferase</keyword>
<keyword evidence="5 18" id="KW-0808">Transferase</keyword>
<comment type="subunit">
    <text evidence="18">Homotrimer.</text>
</comment>
<feature type="binding site" evidence="18">
    <location>
        <position position="33"/>
    </location>
    <ligand>
        <name>UDP-N-acetyl-alpha-D-glucosamine</name>
        <dbReference type="ChEBI" id="CHEBI:57705"/>
    </ligand>
</feature>
<sequence length="459" mass="47710">MTTQRNRAAPPRRCLAIVLAAGEGKRMRSSLPKVLHKVAGRTMLAHVLDAVARAGADSVAVVVGPGRDDVAAEARACAPSAKVFVQAERLGTAHAVLEAREALAEGFDDILVLFADTPLALPDTFIHLREKLGEGAGVVALGFTPADPSGYGRLLTDDSGALLAIREHKDASPAERAVKLCNAGLMALDGARALDWLGRIGNANAQKEYYLPDAVAVARGEGAICAFVMAPAEEVLGVNDRVQLAAAEEEIQNRLRRAAMLNGATLIAPETVFFSFDTVLGADVVVEPHVVFGPGVSVGEGCVIHAFSHLEGATLAENVSIGPYARLRPGARLATKARVGNFVEIKQAEIGEGAKVNHLTYVGDASIGARANIGAGVITCNYDGFLKYRTKVGADAFIGSNSALVAPVEVGDGAFVGSGSVVTDNVEADALAVARGRQAVIPGWATAFRKKMAALKAAK</sequence>
<feature type="binding site" evidence="18">
    <location>
        <begin position="381"/>
        <end position="382"/>
    </location>
    <ligand>
        <name>acetyl-CoA</name>
        <dbReference type="ChEBI" id="CHEBI:57288"/>
    </ligand>
</feature>
<dbReference type="Gene3D" id="2.160.10.10">
    <property type="entry name" value="Hexapeptide repeat proteins"/>
    <property type="match status" value="1"/>
</dbReference>
<keyword evidence="6 18" id="KW-0548">Nucleotidyltransferase</keyword>
<feature type="binding site" evidence="18">
    <location>
        <position position="435"/>
    </location>
    <ligand>
        <name>acetyl-CoA</name>
        <dbReference type="ChEBI" id="CHEBI:57288"/>
    </ligand>
</feature>
<feature type="binding site" evidence="18">
    <location>
        <position position="400"/>
    </location>
    <ligand>
        <name>acetyl-CoA</name>
        <dbReference type="ChEBI" id="CHEBI:57288"/>
    </ligand>
</feature>
<dbReference type="RefSeq" id="WP_243068184.1">
    <property type="nucleotide sequence ID" value="NZ_JAIVFK010000030.1"/>
</dbReference>
<keyword evidence="7 18" id="KW-0479">Metal-binding</keyword>
<dbReference type="SUPFAM" id="SSF53448">
    <property type="entry name" value="Nucleotide-diphospho-sugar transferases"/>
    <property type="match status" value="1"/>
</dbReference>
<dbReference type="Proteomes" id="UP001139104">
    <property type="component" value="Unassembled WGS sequence"/>
</dbReference>
<name>A0ABS9Z9N6_9HYPH</name>